<evidence type="ECO:0000313" key="4">
    <source>
        <dbReference type="Proteomes" id="UP001595952"/>
    </source>
</evidence>
<dbReference type="RefSeq" id="WP_380061892.1">
    <property type="nucleotide sequence ID" value="NZ_JBHSEI010000007.1"/>
</dbReference>
<reference evidence="4" key="1">
    <citation type="journal article" date="2019" name="Int. J. Syst. Evol. Microbiol.">
        <title>The Global Catalogue of Microorganisms (GCM) 10K type strain sequencing project: providing services to taxonomists for standard genome sequencing and annotation.</title>
        <authorList>
            <consortium name="The Broad Institute Genomics Platform"/>
            <consortium name="The Broad Institute Genome Sequencing Center for Infectious Disease"/>
            <person name="Wu L."/>
            <person name="Ma J."/>
        </authorList>
    </citation>
    <scope>NUCLEOTIDE SEQUENCE [LARGE SCALE GENOMIC DNA]</scope>
    <source>
        <strain evidence="4">CCUG 55995</strain>
    </source>
</reference>
<dbReference type="PANTHER" id="PTHR35848">
    <property type="entry name" value="OXALATE-BINDING PROTEIN"/>
    <property type="match status" value="1"/>
</dbReference>
<dbReference type="InterPro" id="IPR014710">
    <property type="entry name" value="RmlC-like_jellyroll"/>
</dbReference>
<feature type="domain" description="Cupin type-2" evidence="2">
    <location>
        <begin position="34"/>
        <end position="101"/>
    </location>
</feature>
<dbReference type="PANTHER" id="PTHR35848:SF9">
    <property type="entry name" value="SLL1358 PROTEIN"/>
    <property type="match status" value="1"/>
</dbReference>
<keyword evidence="4" id="KW-1185">Reference proteome</keyword>
<dbReference type="Gene3D" id="2.60.120.10">
    <property type="entry name" value="Jelly Rolls"/>
    <property type="match status" value="1"/>
</dbReference>
<proteinExistence type="predicted"/>
<dbReference type="EMBL" id="JBHSEI010000007">
    <property type="protein sequence ID" value="MFC4638891.1"/>
    <property type="molecule type" value="Genomic_DNA"/>
</dbReference>
<evidence type="ECO:0000259" key="2">
    <source>
        <dbReference type="Pfam" id="PF07883"/>
    </source>
</evidence>
<comment type="caution">
    <text evidence="3">The sequence shown here is derived from an EMBL/GenBank/DDBJ whole genome shotgun (WGS) entry which is preliminary data.</text>
</comment>
<dbReference type="Proteomes" id="UP001595952">
    <property type="component" value="Unassembled WGS sequence"/>
</dbReference>
<evidence type="ECO:0000313" key="3">
    <source>
        <dbReference type="EMBL" id="MFC4638891.1"/>
    </source>
</evidence>
<gene>
    <name evidence="3" type="ORF">ACFO0D_11140</name>
</gene>
<dbReference type="InterPro" id="IPR013096">
    <property type="entry name" value="Cupin_2"/>
</dbReference>
<dbReference type="InterPro" id="IPR051610">
    <property type="entry name" value="GPI/OXD"/>
</dbReference>
<sequence>MSLISTATAAHYLWADVCEGWHLARTSTLSVIQERMPPGTAETRHRHLRVRQFFYVLGGVLTLEVDGTVHAVPAGHGLEIAPGQAHQARNDSSDPVDFLVISDGISREDRQDA</sequence>
<dbReference type="Pfam" id="PF07883">
    <property type="entry name" value="Cupin_2"/>
    <property type="match status" value="1"/>
</dbReference>
<keyword evidence="1" id="KW-0479">Metal-binding</keyword>
<accession>A0ABV9I991</accession>
<dbReference type="SUPFAM" id="SSF51182">
    <property type="entry name" value="RmlC-like cupins"/>
    <property type="match status" value="1"/>
</dbReference>
<dbReference type="InterPro" id="IPR011051">
    <property type="entry name" value="RmlC_Cupin_sf"/>
</dbReference>
<evidence type="ECO:0000256" key="1">
    <source>
        <dbReference type="ARBA" id="ARBA00022723"/>
    </source>
</evidence>
<protein>
    <submittedName>
        <fullName evidence="3">Cupin domain-containing protein</fullName>
    </submittedName>
</protein>
<organism evidence="3 4">
    <name type="scientific">Deinococcus hohokamensis</name>
    <dbReference type="NCBI Taxonomy" id="309883"/>
    <lineage>
        <taxon>Bacteria</taxon>
        <taxon>Thermotogati</taxon>
        <taxon>Deinococcota</taxon>
        <taxon>Deinococci</taxon>
        <taxon>Deinococcales</taxon>
        <taxon>Deinococcaceae</taxon>
        <taxon>Deinococcus</taxon>
    </lineage>
</organism>
<name>A0ABV9I991_9DEIO</name>